<evidence type="ECO:0000313" key="2">
    <source>
        <dbReference type="Proteomes" id="UP000464178"/>
    </source>
</evidence>
<sequence length="161" mass="17437">MGFLSDFFTGGVSGATNSAARVGRSGGIRQIEHLCDQIGWGIDERLGDSGIGLDFKDPIVGTRRLLVTAGEKIAILNLFSSAEFPARHVPIELALHLLQRNHEGIFHAWRMIGPEGGKVGFAAVYSALMEGLDPVTFKTICETLFKEVHAFDAKLRESGVI</sequence>
<name>A0A6P2D1W7_9BACT</name>
<dbReference type="AlphaFoldDB" id="A0A6P2D1W7"/>
<dbReference type="EMBL" id="LR593886">
    <property type="protein sequence ID" value="VTR93422.1"/>
    <property type="molecule type" value="Genomic_DNA"/>
</dbReference>
<protein>
    <recommendedName>
        <fullName evidence="3">Sensory transduction regulator</fullName>
    </recommendedName>
</protein>
<gene>
    <name evidence="1" type="ORF">SOIL9_42920</name>
</gene>
<dbReference type="Proteomes" id="UP000464178">
    <property type="component" value="Chromosome"/>
</dbReference>
<keyword evidence="2" id="KW-1185">Reference proteome</keyword>
<reference evidence="1 2" key="1">
    <citation type="submission" date="2019-05" db="EMBL/GenBank/DDBJ databases">
        <authorList>
            <consortium name="Science for Life Laboratories"/>
        </authorList>
    </citation>
    <scope>NUCLEOTIDE SEQUENCE [LARGE SCALE GENOMIC DNA]</scope>
    <source>
        <strain evidence="1">Soil9</strain>
    </source>
</reference>
<accession>A0A6P2D1W7</accession>
<dbReference type="KEGG" id="gms:SOIL9_42920"/>
<organism evidence="1 2">
    <name type="scientific">Gemmata massiliana</name>
    <dbReference type="NCBI Taxonomy" id="1210884"/>
    <lineage>
        <taxon>Bacteria</taxon>
        <taxon>Pseudomonadati</taxon>
        <taxon>Planctomycetota</taxon>
        <taxon>Planctomycetia</taxon>
        <taxon>Gemmatales</taxon>
        <taxon>Gemmataceae</taxon>
        <taxon>Gemmata</taxon>
    </lineage>
</organism>
<dbReference type="RefSeq" id="WP_162668154.1">
    <property type="nucleotide sequence ID" value="NZ_LR593886.1"/>
</dbReference>
<evidence type="ECO:0000313" key="1">
    <source>
        <dbReference type="EMBL" id="VTR93422.1"/>
    </source>
</evidence>
<proteinExistence type="predicted"/>
<evidence type="ECO:0008006" key="3">
    <source>
        <dbReference type="Google" id="ProtNLM"/>
    </source>
</evidence>